<dbReference type="RefSeq" id="WP_223465978.1">
    <property type="nucleotide sequence ID" value="NZ_JAFBIL020000001.1"/>
</dbReference>
<proteinExistence type="predicted"/>
<protein>
    <recommendedName>
        <fullName evidence="3">Lipoprotein</fullName>
    </recommendedName>
</protein>
<reference evidence="1 2" key="1">
    <citation type="submission" date="2021-08" db="EMBL/GenBank/DDBJ databases">
        <title>Massilia sp. R798.</title>
        <authorList>
            <person name="Baek J.H."/>
            <person name="Jung H.S."/>
            <person name="Kim K.R."/>
            <person name="Jeon C.O."/>
        </authorList>
    </citation>
    <scope>NUCLEOTIDE SEQUENCE [LARGE SCALE GENOMIC DNA]</scope>
    <source>
        <strain evidence="1 2">R798</strain>
    </source>
</reference>
<evidence type="ECO:0008006" key="3">
    <source>
        <dbReference type="Google" id="ProtNLM"/>
    </source>
</evidence>
<name>A0ABS7SJQ6_9BURK</name>
<sequence length="135" mass="15006">MRGTWVLLAPLVLAGCVKDSASHYINGNEHTLSVRVAQDYFWKKTVGVTVVAARWPDCQRQFNFGELPQAEMELELFEAGDNVFSLRSGERMWQLETQNCTLLPTPAPEALGQPVGVFRMDDSGKYVFEKAAAPG</sequence>
<accession>A0ABS7SJQ6</accession>
<comment type="caution">
    <text evidence="1">The sequence shown here is derived from an EMBL/GenBank/DDBJ whole genome shotgun (WGS) entry which is preliminary data.</text>
</comment>
<dbReference type="EMBL" id="JAFBIL020000001">
    <property type="protein sequence ID" value="MBZ2206440.1"/>
    <property type="molecule type" value="Genomic_DNA"/>
</dbReference>
<dbReference type="Proteomes" id="UP000809349">
    <property type="component" value="Unassembled WGS sequence"/>
</dbReference>
<evidence type="ECO:0000313" key="2">
    <source>
        <dbReference type="Proteomes" id="UP000809349"/>
    </source>
</evidence>
<keyword evidence="2" id="KW-1185">Reference proteome</keyword>
<dbReference type="PROSITE" id="PS51257">
    <property type="entry name" value="PROKAR_LIPOPROTEIN"/>
    <property type="match status" value="1"/>
</dbReference>
<gene>
    <name evidence="1" type="ORF">I4X03_004105</name>
</gene>
<organism evidence="1 2">
    <name type="scientific">Massilia soli</name>
    <dbReference type="NCBI Taxonomy" id="2792854"/>
    <lineage>
        <taxon>Bacteria</taxon>
        <taxon>Pseudomonadati</taxon>
        <taxon>Pseudomonadota</taxon>
        <taxon>Betaproteobacteria</taxon>
        <taxon>Burkholderiales</taxon>
        <taxon>Oxalobacteraceae</taxon>
        <taxon>Telluria group</taxon>
        <taxon>Massilia</taxon>
    </lineage>
</organism>
<evidence type="ECO:0000313" key="1">
    <source>
        <dbReference type="EMBL" id="MBZ2206440.1"/>
    </source>
</evidence>